<comment type="caution">
    <text evidence="4">The sequence shown here is derived from an EMBL/GenBank/DDBJ whole genome shotgun (WGS) entry which is preliminary data.</text>
</comment>
<dbReference type="PANTHER" id="PTHR45080:SF8">
    <property type="entry name" value="IG-LIKE DOMAIN-CONTAINING PROTEIN"/>
    <property type="match status" value="1"/>
</dbReference>
<dbReference type="Pfam" id="PF13927">
    <property type="entry name" value="Ig_3"/>
    <property type="match status" value="1"/>
</dbReference>
<dbReference type="Gene3D" id="2.60.40.10">
    <property type="entry name" value="Immunoglobulins"/>
    <property type="match status" value="2"/>
</dbReference>
<dbReference type="EMBL" id="JADWDJ010000009">
    <property type="protein sequence ID" value="KAG5276277.1"/>
    <property type="molecule type" value="Genomic_DNA"/>
</dbReference>
<sequence length="108" mass="11591">MFIMGSSRQWMSPDGTLVIRNTVKKDAGVYGCLASNVAGTQSQTSALTYIESPQVTVLQSELLVGLGEMALMECTATGIPQPEFHWYKGDSELHASGLVDVDPERGAL</sequence>
<dbReference type="PROSITE" id="PS50835">
    <property type="entry name" value="IG_LIKE"/>
    <property type="match status" value="2"/>
</dbReference>
<dbReference type="GO" id="GO:0007156">
    <property type="term" value="P:homophilic cell adhesion via plasma membrane adhesion molecules"/>
    <property type="evidence" value="ECO:0007669"/>
    <property type="project" value="TreeGrafter"/>
</dbReference>
<dbReference type="InterPro" id="IPR036179">
    <property type="entry name" value="Ig-like_dom_sf"/>
</dbReference>
<evidence type="ECO:0000313" key="4">
    <source>
        <dbReference type="EMBL" id="KAG5276277.1"/>
    </source>
</evidence>
<accession>A0AAV6GSB3</accession>
<keyword evidence="5" id="KW-1185">Reference proteome</keyword>
<dbReference type="GO" id="GO:0005886">
    <property type="term" value="C:plasma membrane"/>
    <property type="evidence" value="ECO:0007669"/>
    <property type="project" value="TreeGrafter"/>
</dbReference>
<dbReference type="InterPro" id="IPR007110">
    <property type="entry name" value="Ig-like_dom"/>
</dbReference>
<evidence type="ECO:0000256" key="1">
    <source>
        <dbReference type="ARBA" id="ARBA00022729"/>
    </source>
</evidence>
<feature type="domain" description="Ig-like" evidence="3">
    <location>
        <begin position="53"/>
        <end position="108"/>
    </location>
</feature>
<proteinExistence type="predicted"/>
<organism evidence="4 5">
    <name type="scientific">Alosa alosa</name>
    <name type="common">allis shad</name>
    <dbReference type="NCBI Taxonomy" id="278164"/>
    <lineage>
        <taxon>Eukaryota</taxon>
        <taxon>Metazoa</taxon>
        <taxon>Chordata</taxon>
        <taxon>Craniata</taxon>
        <taxon>Vertebrata</taxon>
        <taxon>Euteleostomi</taxon>
        <taxon>Actinopterygii</taxon>
        <taxon>Neopterygii</taxon>
        <taxon>Teleostei</taxon>
        <taxon>Clupei</taxon>
        <taxon>Clupeiformes</taxon>
        <taxon>Clupeoidei</taxon>
        <taxon>Clupeidae</taxon>
        <taxon>Alosa</taxon>
    </lineage>
</organism>
<keyword evidence="1" id="KW-0732">Signal</keyword>
<dbReference type="AlphaFoldDB" id="A0AAV6GSB3"/>
<dbReference type="InterPro" id="IPR050958">
    <property type="entry name" value="Cell_Adh-Cytoskel_Orgn"/>
</dbReference>
<feature type="domain" description="Ig-like" evidence="3">
    <location>
        <begin position="1"/>
        <end position="48"/>
    </location>
</feature>
<evidence type="ECO:0000256" key="2">
    <source>
        <dbReference type="ARBA" id="ARBA00023157"/>
    </source>
</evidence>
<dbReference type="SUPFAM" id="SSF48726">
    <property type="entry name" value="Immunoglobulin"/>
    <property type="match status" value="2"/>
</dbReference>
<keyword evidence="2" id="KW-1015">Disulfide bond</keyword>
<dbReference type="Proteomes" id="UP000823561">
    <property type="component" value="Chromosome 9"/>
</dbReference>
<dbReference type="PANTHER" id="PTHR45080">
    <property type="entry name" value="CONTACTIN 5"/>
    <property type="match status" value="1"/>
</dbReference>
<evidence type="ECO:0000313" key="5">
    <source>
        <dbReference type="Proteomes" id="UP000823561"/>
    </source>
</evidence>
<reference evidence="4" key="1">
    <citation type="submission" date="2020-10" db="EMBL/GenBank/DDBJ databases">
        <title>Chromosome-scale genome assembly of the Allis shad, Alosa alosa.</title>
        <authorList>
            <person name="Margot Z."/>
            <person name="Christophe K."/>
            <person name="Cabau C."/>
            <person name="Louis A."/>
            <person name="Berthelot C."/>
            <person name="Parey E."/>
            <person name="Roest Crollius H."/>
            <person name="Montfort J."/>
            <person name="Robinson-Rechavi M."/>
            <person name="Bucao C."/>
            <person name="Bouchez O."/>
            <person name="Gislard M."/>
            <person name="Lluch J."/>
            <person name="Milhes M."/>
            <person name="Lampietro C."/>
            <person name="Lopez Roques C."/>
            <person name="Donnadieu C."/>
            <person name="Braasch I."/>
            <person name="Desvignes T."/>
            <person name="Postlethwait J."/>
            <person name="Bobe J."/>
            <person name="Guiguen Y."/>
        </authorList>
    </citation>
    <scope>NUCLEOTIDE SEQUENCE</scope>
    <source>
        <strain evidence="4">M-15738</strain>
        <tissue evidence="4">Blood</tissue>
    </source>
</reference>
<name>A0AAV6GSB3_9TELE</name>
<dbReference type="InterPro" id="IPR013783">
    <property type="entry name" value="Ig-like_fold"/>
</dbReference>
<protein>
    <recommendedName>
        <fullName evidence="3">Ig-like domain-containing protein</fullName>
    </recommendedName>
</protein>
<gene>
    <name evidence="4" type="ORF">AALO_G00130080</name>
</gene>
<evidence type="ECO:0000259" key="3">
    <source>
        <dbReference type="PROSITE" id="PS50835"/>
    </source>
</evidence>